<feature type="active site" evidence="6">
    <location>
        <position position="42"/>
    </location>
</feature>
<proteinExistence type="inferred from homology"/>
<accession>A0A2M6XB83</accession>
<name>A0A2M6XB83_9BACT</name>
<evidence type="ECO:0000256" key="2">
    <source>
        <dbReference type="ARBA" id="ARBA00009370"/>
    </source>
</evidence>
<dbReference type="GO" id="GO:0009003">
    <property type="term" value="F:signal peptidase activity"/>
    <property type="evidence" value="ECO:0007669"/>
    <property type="project" value="UniProtKB-EC"/>
</dbReference>
<dbReference type="PROSITE" id="PS00501">
    <property type="entry name" value="SPASE_I_1"/>
    <property type="match status" value="1"/>
</dbReference>
<dbReference type="GO" id="GO:0006465">
    <property type="term" value="P:signal peptide processing"/>
    <property type="evidence" value="ECO:0007669"/>
    <property type="project" value="InterPro"/>
</dbReference>
<dbReference type="PROSITE" id="PS00760">
    <property type="entry name" value="SPASE_I_2"/>
    <property type="match status" value="1"/>
</dbReference>
<dbReference type="GO" id="GO:0016020">
    <property type="term" value="C:membrane"/>
    <property type="evidence" value="ECO:0007669"/>
    <property type="project" value="UniProtKB-SubCell"/>
</dbReference>
<dbReference type="GO" id="GO:0004252">
    <property type="term" value="F:serine-type endopeptidase activity"/>
    <property type="evidence" value="ECO:0007669"/>
    <property type="project" value="InterPro"/>
</dbReference>
<dbReference type="InterPro" id="IPR000223">
    <property type="entry name" value="Pept_S26A_signal_pept_1"/>
</dbReference>
<dbReference type="InterPro" id="IPR036286">
    <property type="entry name" value="LexA/Signal_pep-like_sf"/>
</dbReference>
<evidence type="ECO:0000259" key="9">
    <source>
        <dbReference type="Pfam" id="PF10502"/>
    </source>
</evidence>
<evidence type="ECO:0000256" key="6">
    <source>
        <dbReference type="PIRSR" id="PIRSR600223-1"/>
    </source>
</evidence>
<dbReference type="NCBIfam" id="TIGR02227">
    <property type="entry name" value="sigpep_I_bact"/>
    <property type="match status" value="1"/>
</dbReference>
<dbReference type="Gene3D" id="2.10.109.10">
    <property type="entry name" value="Umud Fragment, subunit A"/>
    <property type="match status" value="1"/>
</dbReference>
<comment type="similarity">
    <text evidence="2 8">Belongs to the peptidase S26 family.</text>
</comment>
<evidence type="ECO:0000256" key="4">
    <source>
        <dbReference type="ARBA" id="ARBA00022670"/>
    </source>
</evidence>
<dbReference type="InterPro" id="IPR019533">
    <property type="entry name" value="Peptidase_S26"/>
</dbReference>
<keyword evidence="7" id="KW-0812">Transmembrane</keyword>
<evidence type="ECO:0000313" key="10">
    <source>
        <dbReference type="EMBL" id="PIU02265.1"/>
    </source>
</evidence>
<dbReference type="InterPro" id="IPR019757">
    <property type="entry name" value="Pept_S26A_signal_pept_1_Lys-AS"/>
</dbReference>
<dbReference type="Pfam" id="PF10502">
    <property type="entry name" value="Peptidase_S26"/>
    <property type="match status" value="1"/>
</dbReference>
<keyword evidence="5 7" id="KW-0378">Hydrolase</keyword>
<feature type="domain" description="Peptidase S26" evidence="9">
    <location>
        <begin position="13"/>
        <end position="172"/>
    </location>
</feature>
<keyword evidence="4 7" id="KW-0645">Protease</keyword>
<feature type="transmembrane region" description="Helical" evidence="7">
    <location>
        <begin position="12"/>
        <end position="33"/>
    </location>
</feature>
<evidence type="ECO:0000256" key="1">
    <source>
        <dbReference type="ARBA" id="ARBA00000677"/>
    </source>
</evidence>
<sequence>MSFFRRVGTFFLDLMETVVIALAVFVVIYLFLFQPHQVRGSSMYPTFEDGEYILTDKISYRLGSPARGDVVIFRAPRNEEYDYIKRVIGLPGDLVEIENNHILVNNQLLPEDYLPTDFVTQPGSFLGRETAVTVPQKQYFVLGDNRDHSSDSREWGFVPRENIVGKAWVRYWPTDRVGIVPEAHYQLVFP</sequence>
<dbReference type="InterPro" id="IPR019758">
    <property type="entry name" value="Pept_S26A_signal_pept_1_CS"/>
</dbReference>
<dbReference type="PANTHER" id="PTHR43390">
    <property type="entry name" value="SIGNAL PEPTIDASE I"/>
    <property type="match status" value="1"/>
</dbReference>
<dbReference type="PANTHER" id="PTHR43390:SF1">
    <property type="entry name" value="CHLOROPLAST PROCESSING PEPTIDASE"/>
    <property type="match status" value="1"/>
</dbReference>
<dbReference type="EC" id="3.4.21.89" evidence="3 7"/>
<reference evidence="11" key="1">
    <citation type="submission" date="2017-09" db="EMBL/GenBank/DDBJ databases">
        <title>Depth-based differentiation of microbial function through sediment-hosted aquifers and enrichment of novel symbionts in the deep terrestrial subsurface.</title>
        <authorList>
            <person name="Probst A.J."/>
            <person name="Ladd B."/>
            <person name="Jarett J.K."/>
            <person name="Geller-Mcgrath D.E."/>
            <person name="Sieber C.M.K."/>
            <person name="Emerson J.B."/>
            <person name="Anantharaman K."/>
            <person name="Thomas B.C."/>
            <person name="Malmstrom R."/>
            <person name="Stieglmeier M."/>
            <person name="Klingl A."/>
            <person name="Woyke T."/>
            <person name="Ryan C.M."/>
            <person name="Banfield J.F."/>
        </authorList>
    </citation>
    <scope>NUCLEOTIDE SEQUENCE [LARGE SCALE GENOMIC DNA]</scope>
</reference>
<keyword evidence="7" id="KW-0472">Membrane</keyword>
<gene>
    <name evidence="10" type="primary">lepB</name>
    <name evidence="10" type="ORF">COT66_01350</name>
</gene>
<evidence type="ECO:0000256" key="3">
    <source>
        <dbReference type="ARBA" id="ARBA00013208"/>
    </source>
</evidence>
<dbReference type="EMBL" id="PEZK01000020">
    <property type="protein sequence ID" value="PIU02265.1"/>
    <property type="molecule type" value="Genomic_DNA"/>
</dbReference>
<evidence type="ECO:0000256" key="8">
    <source>
        <dbReference type="RuleBase" id="RU362042"/>
    </source>
</evidence>
<dbReference type="PROSITE" id="PS00761">
    <property type="entry name" value="SPASE_I_3"/>
    <property type="match status" value="1"/>
</dbReference>
<dbReference type="InterPro" id="IPR019756">
    <property type="entry name" value="Pept_S26A_signal_pept_1_Ser-AS"/>
</dbReference>
<protein>
    <recommendedName>
        <fullName evidence="3 7">Signal peptidase I</fullName>
        <ecNumber evidence="3 7">3.4.21.89</ecNumber>
    </recommendedName>
</protein>
<keyword evidence="7" id="KW-1133">Transmembrane helix</keyword>
<evidence type="ECO:0000256" key="5">
    <source>
        <dbReference type="ARBA" id="ARBA00022801"/>
    </source>
</evidence>
<comment type="subcellular location">
    <subcellularLocation>
        <location evidence="8">Membrane</location>
        <topology evidence="8">Single-pass type II membrane protein</topology>
    </subcellularLocation>
</comment>
<evidence type="ECO:0000313" key="11">
    <source>
        <dbReference type="Proteomes" id="UP000231214"/>
    </source>
</evidence>
<evidence type="ECO:0000256" key="7">
    <source>
        <dbReference type="RuleBase" id="RU003993"/>
    </source>
</evidence>
<dbReference type="AlphaFoldDB" id="A0A2M6XB83"/>
<dbReference type="Proteomes" id="UP000231214">
    <property type="component" value="Unassembled WGS sequence"/>
</dbReference>
<dbReference type="PRINTS" id="PR00727">
    <property type="entry name" value="LEADERPTASE"/>
</dbReference>
<dbReference type="CDD" id="cd06530">
    <property type="entry name" value="S26_SPase_I"/>
    <property type="match status" value="1"/>
</dbReference>
<comment type="catalytic activity">
    <reaction evidence="1 7">
        <text>Cleavage of hydrophobic, N-terminal signal or leader sequences from secreted and periplasmic proteins.</text>
        <dbReference type="EC" id="3.4.21.89"/>
    </reaction>
</comment>
<comment type="caution">
    <text evidence="10">The sequence shown here is derived from an EMBL/GenBank/DDBJ whole genome shotgun (WGS) entry which is preliminary data.</text>
</comment>
<feature type="active site" evidence="6">
    <location>
        <position position="85"/>
    </location>
</feature>
<organism evidence="10 11">
    <name type="scientific">Candidatus Shapirobacteria bacterium CG09_land_8_20_14_0_10_49_15</name>
    <dbReference type="NCBI Taxonomy" id="1974482"/>
    <lineage>
        <taxon>Bacteria</taxon>
        <taxon>Candidatus Shapironibacteriota</taxon>
    </lineage>
</organism>
<dbReference type="SUPFAM" id="SSF51306">
    <property type="entry name" value="LexA/Signal peptidase"/>
    <property type="match status" value="1"/>
</dbReference>